<dbReference type="InterPro" id="IPR036388">
    <property type="entry name" value="WH-like_DNA-bd_sf"/>
</dbReference>
<dbReference type="SMART" id="SM00415">
    <property type="entry name" value="HSF"/>
    <property type="match status" value="1"/>
</dbReference>
<protein>
    <submittedName>
        <fullName evidence="7">Heat shock factor family protein</fullName>
    </submittedName>
</protein>
<dbReference type="Pfam" id="PF00447">
    <property type="entry name" value="HSF_DNA-bind"/>
    <property type="match status" value="1"/>
</dbReference>
<dbReference type="SUPFAM" id="SSF46785">
    <property type="entry name" value="Winged helix' DNA-binding domain"/>
    <property type="match status" value="1"/>
</dbReference>
<keyword evidence="2" id="KW-0238">DNA-binding</keyword>
<keyword evidence="3" id="KW-0539">Nucleus</keyword>
<dbReference type="Proteomes" id="UP001224775">
    <property type="component" value="Unassembled WGS sequence"/>
</dbReference>
<comment type="similarity">
    <text evidence="4">Belongs to the HSF family.</text>
</comment>
<comment type="subcellular location">
    <subcellularLocation>
        <location evidence="1">Nucleus</location>
    </subcellularLocation>
</comment>
<evidence type="ECO:0000313" key="8">
    <source>
        <dbReference type="Proteomes" id="UP001224775"/>
    </source>
</evidence>
<dbReference type="GO" id="GO:0003700">
    <property type="term" value="F:DNA-binding transcription factor activity"/>
    <property type="evidence" value="ECO:0007669"/>
    <property type="project" value="InterPro"/>
</dbReference>
<dbReference type="GO" id="GO:0005634">
    <property type="term" value="C:nucleus"/>
    <property type="evidence" value="ECO:0007669"/>
    <property type="project" value="UniProtKB-SubCell"/>
</dbReference>
<evidence type="ECO:0000256" key="4">
    <source>
        <dbReference type="RuleBase" id="RU004020"/>
    </source>
</evidence>
<dbReference type="EMBL" id="JATAAI010000005">
    <property type="protein sequence ID" value="KAK1745660.1"/>
    <property type="molecule type" value="Genomic_DNA"/>
</dbReference>
<evidence type="ECO:0000256" key="3">
    <source>
        <dbReference type="ARBA" id="ARBA00023242"/>
    </source>
</evidence>
<evidence type="ECO:0000256" key="2">
    <source>
        <dbReference type="ARBA" id="ARBA00023125"/>
    </source>
</evidence>
<dbReference type="InterPro" id="IPR000232">
    <property type="entry name" value="HSF_DNA-bd"/>
</dbReference>
<proteinExistence type="inferred from homology"/>
<evidence type="ECO:0000313" key="7">
    <source>
        <dbReference type="EMBL" id="KAK1745660.1"/>
    </source>
</evidence>
<gene>
    <name evidence="7" type="ORF">QTG54_003584</name>
</gene>
<dbReference type="InterPro" id="IPR036390">
    <property type="entry name" value="WH_DNA-bd_sf"/>
</dbReference>
<organism evidence="7 8">
    <name type="scientific">Skeletonema marinoi</name>
    <dbReference type="NCBI Taxonomy" id="267567"/>
    <lineage>
        <taxon>Eukaryota</taxon>
        <taxon>Sar</taxon>
        <taxon>Stramenopiles</taxon>
        <taxon>Ochrophyta</taxon>
        <taxon>Bacillariophyta</taxon>
        <taxon>Coscinodiscophyceae</taxon>
        <taxon>Thalassiosirophycidae</taxon>
        <taxon>Thalassiosirales</taxon>
        <taxon>Skeletonemataceae</taxon>
        <taxon>Skeletonema</taxon>
        <taxon>Skeletonema marinoi-dohrnii complex</taxon>
    </lineage>
</organism>
<dbReference type="AlphaFoldDB" id="A0AAD8YHP9"/>
<evidence type="ECO:0000256" key="5">
    <source>
        <dbReference type="SAM" id="MobiDB-lite"/>
    </source>
</evidence>
<dbReference type="PANTHER" id="PTHR10015">
    <property type="entry name" value="HEAT SHOCK TRANSCRIPTION FACTOR"/>
    <property type="match status" value="1"/>
</dbReference>
<name>A0AAD8YHP9_9STRA</name>
<sequence length="368" mass="41020">MMAIRSPASEEGMHGSKKAASSSTSMRRSKSEFPVKLYAMLELADNIPVFARAVTWLPHGRAFRVLDEDTFMEEVVPAFFNQTKIRSFNRQLHLWGFRRIGRGNEKVWFNDNFLRGVPASMAHLIRTKIKGNTVGSIDDGTIPNFDDMPSLPICDKHPSDVLNEMEKAILKIHSSSIAHRDLTMSSLSHASFNDATDHPTVSLGSESPCEFSVDVDPDMPFMSPPSLLPAASNGSQGQGVPFMRFHLPLQASTSESMPYTNQTSVEGSSHQAQSHVMLQADFNDVCFSPLKHSNDDFEPLPFWVDNDSCVSDDFANFIEVQFRMLILKDSRMAKATAREIENSQSISVTCECRTKILCAIYQCVNAVE</sequence>
<accession>A0AAD8YHP9</accession>
<keyword evidence="8" id="KW-1185">Reference proteome</keyword>
<evidence type="ECO:0000259" key="6">
    <source>
        <dbReference type="SMART" id="SM00415"/>
    </source>
</evidence>
<reference evidence="7" key="1">
    <citation type="submission" date="2023-06" db="EMBL/GenBank/DDBJ databases">
        <title>Survivors Of The Sea: Transcriptome response of Skeletonema marinoi to long-term dormancy.</title>
        <authorList>
            <person name="Pinder M.I.M."/>
            <person name="Kourtchenko O."/>
            <person name="Robertson E.K."/>
            <person name="Larsson T."/>
            <person name="Maumus F."/>
            <person name="Osuna-Cruz C.M."/>
            <person name="Vancaester E."/>
            <person name="Stenow R."/>
            <person name="Vandepoele K."/>
            <person name="Ploug H."/>
            <person name="Bruchert V."/>
            <person name="Godhe A."/>
            <person name="Topel M."/>
        </authorList>
    </citation>
    <scope>NUCLEOTIDE SEQUENCE</scope>
    <source>
        <strain evidence="7">R05AC</strain>
    </source>
</reference>
<evidence type="ECO:0000256" key="1">
    <source>
        <dbReference type="ARBA" id="ARBA00004123"/>
    </source>
</evidence>
<feature type="domain" description="HSF-type DNA-binding" evidence="6">
    <location>
        <begin position="29"/>
        <end position="127"/>
    </location>
</feature>
<comment type="caution">
    <text evidence="7">The sequence shown here is derived from an EMBL/GenBank/DDBJ whole genome shotgun (WGS) entry which is preliminary data.</text>
</comment>
<feature type="region of interest" description="Disordered" evidence="5">
    <location>
        <begin position="1"/>
        <end position="27"/>
    </location>
</feature>
<keyword evidence="7" id="KW-0346">Stress response</keyword>
<dbReference type="GO" id="GO:0043565">
    <property type="term" value="F:sequence-specific DNA binding"/>
    <property type="evidence" value="ECO:0007669"/>
    <property type="project" value="InterPro"/>
</dbReference>
<dbReference type="PANTHER" id="PTHR10015:SF206">
    <property type="entry name" value="HSF-TYPE DNA-BINDING DOMAIN-CONTAINING PROTEIN"/>
    <property type="match status" value="1"/>
</dbReference>
<dbReference type="Gene3D" id="1.10.10.10">
    <property type="entry name" value="Winged helix-like DNA-binding domain superfamily/Winged helix DNA-binding domain"/>
    <property type="match status" value="1"/>
</dbReference>
<dbReference type="FunFam" id="1.10.10.10:FF:000479">
    <property type="entry name" value="Predicted protein"/>
    <property type="match status" value="1"/>
</dbReference>